<accession>A0ABN6D134</accession>
<reference evidence="1 2" key="1">
    <citation type="journal article" date="2021" name="Microbiol. Spectr.">
        <title>A Single Bacterium Capable of Oxidation and Reduction of Iron at Circumneutral pH.</title>
        <authorList>
            <person name="Kato S."/>
            <person name="Ohkuma M."/>
        </authorList>
    </citation>
    <scope>NUCLEOTIDE SEQUENCE [LARGE SCALE GENOMIC DNA]</scope>
    <source>
        <strain evidence="1 2">MIZ03</strain>
    </source>
</reference>
<organism evidence="1 2">
    <name type="scientific">Rhodoferax lithotrophicus</name>
    <dbReference type="NCBI Taxonomy" id="2798804"/>
    <lineage>
        <taxon>Bacteria</taxon>
        <taxon>Pseudomonadati</taxon>
        <taxon>Pseudomonadota</taxon>
        <taxon>Betaproteobacteria</taxon>
        <taxon>Burkholderiales</taxon>
        <taxon>Comamonadaceae</taxon>
        <taxon>Rhodoferax</taxon>
    </lineage>
</organism>
<keyword evidence="2" id="KW-1185">Reference proteome</keyword>
<proteinExistence type="predicted"/>
<name>A0ABN6D134_9BURK</name>
<sequence>MAPVLPPEEQLQPMDTTRRFVRLRGERGNGFIEFDFAIGEPEVFVELILGRDAFAEFCTTNQVEMLPPVAPHGAHDEPRSDWDWRLADATKTRFK</sequence>
<evidence type="ECO:0000313" key="1">
    <source>
        <dbReference type="EMBL" id="BCO25760.1"/>
    </source>
</evidence>
<dbReference type="InterPro" id="IPR010353">
    <property type="entry name" value="DmpK"/>
</dbReference>
<dbReference type="EMBL" id="AP024238">
    <property type="protein sequence ID" value="BCO25760.1"/>
    <property type="molecule type" value="Genomic_DNA"/>
</dbReference>
<evidence type="ECO:0000313" key="2">
    <source>
        <dbReference type="Proteomes" id="UP000824366"/>
    </source>
</evidence>
<evidence type="ECO:0008006" key="3">
    <source>
        <dbReference type="Google" id="ProtNLM"/>
    </source>
</evidence>
<dbReference type="Proteomes" id="UP000824366">
    <property type="component" value="Chromosome"/>
</dbReference>
<dbReference type="Pfam" id="PF06099">
    <property type="entry name" value="Phenol_hyd_sub"/>
    <property type="match status" value="1"/>
</dbReference>
<protein>
    <recommendedName>
        <fullName evidence="3">Phenol hydroxylase subunit</fullName>
    </recommendedName>
</protein>
<gene>
    <name evidence="1" type="ORF">MIZ03_0639</name>
</gene>
<dbReference type="RefSeq" id="WP_223907983.1">
    <property type="nucleotide sequence ID" value="NZ_AP024238.1"/>
</dbReference>